<evidence type="ECO:0000313" key="8">
    <source>
        <dbReference type="EMBL" id="OZS73723.1"/>
    </source>
</evidence>
<dbReference type="Pfam" id="PF00860">
    <property type="entry name" value="Xan_ur_permease"/>
    <property type="match status" value="1"/>
</dbReference>
<keyword evidence="6 7" id="KW-0472">Membrane</keyword>
<accession>A0A264VQZ3</accession>
<feature type="transmembrane region" description="Helical" evidence="7">
    <location>
        <begin position="375"/>
        <end position="395"/>
    </location>
</feature>
<keyword evidence="4 7" id="KW-0812">Transmembrane</keyword>
<gene>
    <name evidence="8" type="ORF">CHI95_15515</name>
</gene>
<dbReference type="AlphaFoldDB" id="A0A264VQZ3"/>
<evidence type="ECO:0000313" key="9">
    <source>
        <dbReference type="Proteomes" id="UP000216001"/>
    </source>
</evidence>
<evidence type="ECO:0000256" key="5">
    <source>
        <dbReference type="ARBA" id="ARBA00022989"/>
    </source>
</evidence>
<dbReference type="InterPro" id="IPR006043">
    <property type="entry name" value="NCS2"/>
</dbReference>
<evidence type="ECO:0000256" key="1">
    <source>
        <dbReference type="ARBA" id="ARBA00004141"/>
    </source>
</evidence>
<feature type="transmembrane region" description="Helical" evidence="7">
    <location>
        <begin position="96"/>
        <end position="117"/>
    </location>
</feature>
<keyword evidence="3" id="KW-0813">Transport</keyword>
<dbReference type="PANTHER" id="PTHR42810">
    <property type="entry name" value="PURINE PERMEASE C1399.01C-RELATED"/>
    <property type="match status" value="1"/>
</dbReference>
<evidence type="ECO:0000256" key="7">
    <source>
        <dbReference type="SAM" id="Phobius"/>
    </source>
</evidence>
<feature type="transmembrane region" description="Helical" evidence="7">
    <location>
        <begin position="401"/>
        <end position="421"/>
    </location>
</feature>
<comment type="similarity">
    <text evidence="2">Belongs to the nucleobase:cation symporter-2 (NCS2) (TC 2.A.40) family.</text>
</comment>
<name>A0A264VQZ3_PRORE</name>
<feature type="transmembrane region" description="Helical" evidence="7">
    <location>
        <begin position="344"/>
        <end position="368"/>
    </location>
</feature>
<keyword evidence="5 7" id="KW-1133">Transmembrane helix</keyword>
<dbReference type="GO" id="GO:0005886">
    <property type="term" value="C:plasma membrane"/>
    <property type="evidence" value="ECO:0007669"/>
    <property type="project" value="TreeGrafter"/>
</dbReference>
<feature type="transmembrane region" description="Helical" evidence="7">
    <location>
        <begin position="318"/>
        <end position="338"/>
    </location>
</feature>
<feature type="transmembrane region" description="Helical" evidence="7">
    <location>
        <begin position="284"/>
        <end position="306"/>
    </location>
</feature>
<feature type="transmembrane region" description="Helical" evidence="7">
    <location>
        <begin position="168"/>
        <end position="188"/>
    </location>
</feature>
<organism evidence="8 9">
    <name type="scientific">Providencia rettgeri</name>
    <dbReference type="NCBI Taxonomy" id="587"/>
    <lineage>
        <taxon>Bacteria</taxon>
        <taxon>Pseudomonadati</taxon>
        <taxon>Pseudomonadota</taxon>
        <taxon>Gammaproteobacteria</taxon>
        <taxon>Enterobacterales</taxon>
        <taxon>Morganellaceae</taxon>
        <taxon>Providencia</taxon>
    </lineage>
</organism>
<dbReference type="NCBIfam" id="NF008502">
    <property type="entry name" value="PRK11412.1"/>
    <property type="match status" value="1"/>
</dbReference>
<evidence type="ECO:0000256" key="6">
    <source>
        <dbReference type="ARBA" id="ARBA00023136"/>
    </source>
</evidence>
<dbReference type="NCBIfam" id="NF037981">
    <property type="entry name" value="NCS2_1"/>
    <property type="match status" value="1"/>
</dbReference>
<feature type="transmembrane region" description="Helical" evidence="7">
    <location>
        <begin position="195"/>
        <end position="212"/>
    </location>
</feature>
<protein>
    <submittedName>
        <fullName evidence="8">Uracil/xanthine transporter</fullName>
    </submittedName>
</protein>
<dbReference type="GO" id="GO:0042907">
    <property type="term" value="F:xanthine transmembrane transporter activity"/>
    <property type="evidence" value="ECO:0007669"/>
    <property type="project" value="TreeGrafter"/>
</dbReference>
<evidence type="ECO:0000256" key="2">
    <source>
        <dbReference type="ARBA" id="ARBA00008821"/>
    </source>
</evidence>
<dbReference type="PANTHER" id="PTHR42810:SF6">
    <property type="entry name" value="PURINE PERMEASE YBBY-RELATED"/>
    <property type="match status" value="1"/>
</dbReference>
<comment type="subcellular location">
    <subcellularLocation>
        <location evidence="1">Membrane</location>
        <topology evidence="1">Multi-pass membrane protein</topology>
    </subcellularLocation>
</comment>
<dbReference type="RefSeq" id="WP_094962125.1">
    <property type="nucleotide sequence ID" value="NZ_NOWC01000019.1"/>
</dbReference>
<feature type="transmembrane region" description="Helical" evidence="7">
    <location>
        <begin position="124"/>
        <end position="148"/>
    </location>
</feature>
<dbReference type="EMBL" id="NOWC01000019">
    <property type="protein sequence ID" value="OZS73723.1"/>
    <property type="molecule type" value="Genomic_DNA"/>
</dbReference>
<reference evidence="8 9" key="1">
    <citation type="submission" date="2017-07" db="EMBL/GenBank/DDBJ databases">
        <title>blaIMP-27 on transferable plasmids in Proteus mirabilis and Providencia rettgeri.</title>
        <authorList>
            <person name="Potter R."/>
        </authorList>
    </citation>
    <scope>NUCLEOTIDE SEQUENCE [LARGE SCALE GENOMIC DNA]</scope>
    <source>
        <strain evidence="8 9">PR1</strain>
    </source>
</reference>
<evidence type="ECO:0000256" key="4">
    <source>
        <dbReference type="ARBA" id="ARBA00022692"/>
    </source>
</evidence>
<dbReference type="Proteomes" id="UP000216001">
    <property type="component" value="Unassembled WGS sequence"/>
</dbReference>
<sequence>MFSLNKDNMLSGLQWFFFIFCNTVVIPPTLQSAFHLSNAATYTITQYAFLATSLACLIQAIFGHKRSIMEGPAGLWWGTILSVAFAESAQGTPLEVIGGSFAVGIAIAGIITVIIGLSGAGKYLALLFSPGVMAVFMLLLGANLITIFLKGMLGLPFSATTDIVHINFNTFLLALFIMVLIIGIIVLLPRHINKYAVLIGSILGWLLFSVIFRSGSTGVSGIGWQLFPLGKIETINYGIVTTCVIASLLNTSNTFGAIKGTDLFHPDSPATPAMYRRSFISSGALTFACSPLGIVPFAPFVSSIGLITQTNDFSKKPFIIGSLLFFVISFVPVLSGFFSTFPLVISSTVMMVTYLPLLWSSLLFIRILDLNPRNIYRLALPIFIGIFLMSVPPTYMQDIPLIVRPIITNGLLMGIIISIILENIFKWDAIK</sequence>
<feature type="transmembrane region" description="Helical" evidence="7">
    <location>
        <begin position="12"/>
        <end position="30"/>
    </location>
</feature>
<feature type="transmembrane region" description="Helical" evidence="7">
    <location>
        <begin position="42"/>
        <end position="62"/>
    </location>
</feature>
<evidence type="ECO:0000256" key="3">
    <source>
        <dbReference type="ARBA" id="ARBA00022448"/>
    </source>
</evidence>
<proteinExistence type="inferred from homology"/>
<comment type="caution">
    <text evidence="8">The sequence shown here is derived from an EMBL/GenBank/DDBJ whole genome shotgun (WGS) entry which is preliminary data.</text>
</comment>